<gene>
    <name evidence="2" type="ORF">OOT00_13540</name>
</gene>
<name>A0ABT3NC58_9BACT</name>
<comment type="caution">
    <text evidence="2">The sequence shown here is derived from an EMBL/GenBank/DDBJ whole genome shotgun (WGS) entry which is preliminary data.</text>
</comment>
<feature type="transmembrane region" description="Helical" evidence="1">
    <location>
        <begin position="44"/>
        <end position="61"/>
    </location>
</feature>
<sequence>MKPYRTRLYPQYPFSLWLLGLLLLLKAVFWLFANPLIVEPILGIKHVLTTLPLLFLWRAVWNRKDWAVKAAMALVFLDLLFFVGLYPGSIAVPFDISPLEIHPGQGLYGFFFIFLNLLITLCSTMIGYGINILILLTGAVALRYQNVSAA</sequence>
<dbReference type="RefSeq" id="WP_265425923.1">
    <property type="nucleotide sequence ID" value="NZ_JAPFPW010000019.1"/>
</dbReference>
<evidence type="ECO:0000313" key="3">
    <source>
        <dbReference type="Proteomes" id="UP001209681"/>
    </source>
</evidence>
<evidence type="ECO:0000256" key="1">
    <source>
        <dbReference type="SAM" id="Phobius"/>
    </source>
</evidence>
<feature type="transmembrane region" description="Helical" evidence="1">
    <location>
        <begin position="73"/>
        <end position="94"/>
    </location>
</feature>
<keyword evidence="1" id="KW-0812">Transmembrane</keyword>
<accession>A0ABT3NC58</accession>
<feature type="transmembrane region" description="Helical" evidence="1">
    <location>
        <begin position="12"/>
        <end position="32"/>
    </location>
</feature>
<reference evidence="2 3" key="1">
    <citation type="submission" date="2022-11" db="EMBL/GenBank/DDBJ databases">
        <title>Desulfobotulus tamanensis H1 sp. nov. - anaerobic, alkaliphilic, sulphate reducing bacterium isolated from terrestrial mud volcano.</title>
        <authorList>
            <person name="Frolova A."/>
            <person name="Merkel A.Y."/>
            <person name="Slobodkin A.I."/>
        </authorList>
    </citation>
    <scope>NUCLEOTIDE SEQUENCE [LARGE SCALE GENOMIC DNA]</scope>
    <source>
        <strain evidence="2 3">H1</strain>
    </source>
</reference>
<evidence type="ECO:0000313" key="2">
    <source>
        <dbReference type="EMBL" id="MCW7755010.1"/>
    </source>
</evidence>
<keyword evidence="1" id="KW-0472">Membrane</keyword>
<protein>
    <submittedName>
        <fullName evidence="2">Uncharacterized protein</fullName>
    </submittedName>
</protein>
<proteinExistence type="predicted"/>
<organism evidence="2 3">
    <name type="scientific">Desulfobotulus pelophilus</name>
    <dbReference type="NCBI Taxonomy" id="2823377"/>
    <lineage>
        <taxon>Bacteria</taxon>
        <taxon>Pseudomonadati</taxon>
        <taxon>Thermodesulfobacteriota</taxon>
        <taxon>Desulfobacteria</taxon>
        <taxon>Desulfobacterales</taxon>
        <taxon>Desulfobacteraceae</taxon>
        <taxon>Desulfobotulus</taxon>
    </lineage>
</organism>
<feature type="transmembrane region" description="Helical" evidence="1">
    <location>
        <begin position="106"/>
        <end position="136"/>
    </location>
</feature>
<keyword evidence="1" id="KW-1133">Transmembrane helix</keyword>
<dbReference type="Proteomes" id="UP001209681">
    <property type="component" value="Unassembled WGS sequence"/>
</dbReference>
<dbReference type="EMBL" id="JAPFPW010000019">
    <property type="protein sequence ID" value="MCW7755010.1"/>
    <property type="molecule type" value="Genomic_DNA"/>
</dbReference>
<keyword evidence="3" id="KW-1185">Reference proteome</keyword>